<comment type="caution">
    <text evidence="2">The sequence shown here is derived from an EMBL/GenBank/DDBJ whole genome shotgun (WGS) entry which is preliminary data.</text>
</comment>
<protein>
    <submittedName>
        <fullName evidence="2">Uncharacterized protein</fullName>
    </submittedName>
</protein>
<dbReference type="Proteomes" id="UP000540989">
    <property type="component" value="Unassembled WGS sequence"/>
</dbReference>
<organism evidence="2 3">
    <name type="scientific">Granulicella aggregans</name>
    <dbReference type="NCBI Taxonomy" id="474949"/>
    <lineage>
        <taxon>Bacteria</taxon>
        <taxon>Pseudomonadati</taxon>
        <taxon>Acidobacteriota</taxon>
        <taxon>Terriglobia</taxon>
        <taxon>Terriglobales</taxon>
        <taxon>Acidobacteriaceae</taxon>
        <taxon>Granulicella</taxon>
    </lineage>
</organism>
<keyword evidence="3" id="KW-1185">Reference proteome</keyword>
<sequence length="184" mass="20341">MSNVVEATPELVRTLEGPSIDDQPFIPTSAPLPRPAGEEQKTTAVAMYYLQAEWKDDKGNLVSGYTYPVGVNASTSFWDYVVFVKGGPGSNALKFYLGPPDKDGWSTWHIKDDDSNSSYHLDCKATGWLYRGDHYGTKFQIVDNHLHCSYWNGPAGSEYRSTLVSAGQYLGMDLPAFTCSLKPV</sequence>
<reference evidence="2 3" key="1">
    <citation type="submission" date="2020-08" db="EMBL/GenBank/DDBJ databases">
        <title>Genomic Encyclopedia of Type Strains, Phase IV (KMG-V): Genome sequencing to study the core and pangenomes of soil and plant-associated prokaryotes.</title>
        <authorList>
            <person name="Whitman W."/>
        </authorList>
    </citation>
    <scope>NUCLEOTIDE SEQUENCE [LARGE SCALE GENOMIC DNA]</scope>
    <source>
        <strain evidence="2 3">M8UP14</strain>
    </source>
</reference>
<evidence type="ECO:0000313" key="3">
    <source>
        <dbReference type="Proteomes" id="UP000540989"/>
    </source>
</evidence>
<feature type="region of interest" description="Disordered" evidence="1">
    <location>
        <begin position="16"/>
        <end position="37"/>
    </location>
</feature>
<dbReference type="AlphaFoldDB" id="A0A7W7Z9C6"/>
<name>A0A7W7Z9C6_9BACT</name>
<evidence type="ECO:0000313" key="2">
    <source>
        <dbReference type="EMBL" id="MBB5055650.1"/>
    </source>
</evidence>
<dbReference type="RefSeq" id="WP_184213419.1">
    <property type="nucleotide sequence ID" value="NZ_JACHIP010000001.1"/>
</dbReference>
<accession>A0A7W7Z9C6</accession>
<evidence type="ECO:0000256" key="1">
    <source>
        <dbReference type="SAM" id="MobiDB-lite"/>
    </source>
</evidence>
<proteinExistence type="predicted"/>
<gene>
    <name evidence="2" type="ORF">HDF16_000319</name>
</gene>
<dbReference type="EMBL" id="JACHIP010000001">
    <property type="protein sequence ID" value="MBB5055650.1"/>
    <property type="molecule type" value="Genomic_DNA"/>
</dbReference>